<feature type="region of interest" description="Disordered" evidence="1">
    <location>
        <begin position="98"/>
        <end position="118"/>
    </location>
</feature>
<name>A0A699VFE5_TANCI</name>
<evidence type="ECO:0000256" key="1">
    <source>
        <dbReference type="SAM" id="MobiDB-lite"/>
    </source>
</evidence>
<organism evidence="2">
    <name type="scientific">Tanacetum cinerariifolium</name>
    <name type="common">Dalmatian daisy</name>
    <name type="synonym">Chrysanthemum cinerariifolium</name>
    <dbReference type="NCBI Taxonomy" id="118510"/>
    <lineage>
        <taxon>Eukaryota</taxon>
        <taxon>Viridiplantae</taxon>
        <taxon>Streptophyta</taxon>
        <taxon>Embryophyta</taxon>
        <taxon>Tracheophyta</taxon>
        <taxon>Spermatophyta</taxon>
        <taxon>Magnoliopsida</taxon>
        <taxon>eudicotyledons</taxon>
        <taxon>Gunneridae</taxon>
        <taxon>Pentapetalae</taxon>
        <taxon>asterids</taxon>
        <taxon>campanulids</taxon>
        <taxon>Asterales</taxon>
        <taxon>Asteraceae</taxon>
        <taxon>Asteroideae</taxon>
        <taxon>Anthemideae</taxon>
        <taxon>Anthemidinae</taxon>
        <taxon>Tanacetum</taxon>
    </lineage>
</organism>
<gene>
    <name evidence="2" type="ORF">Tci_904698</name>
</gene>
<sequence length="151" mass="16914">VTPLSKKLHATMPSHYVPQPIEFNVIKHRNVIAPGMFKINPSQTPRVDLVPNKQSSASIKINPITKSQRHVIVEENVSFNTVTASSTGLVYTARTRRPQPKGNIRNARVPSASKRSKVKKNITVEEHRRTLLLSKNQKTMSSECNNIKLAI</sequence>
<evidence type="ECO:0000313" key="2">
    <source>
        <dbReference type="EMBL" id="GFD32729.1"/>
    </source>
</evidence>
<reference evidence="2" key="1">
    <citation type="journal article" date="2019" name="Sci. Rep.">
        <title>Draft genome of Tanacetum cinerariifolium, the natural source of mosquito coil.</title>
        <authorList>
            <person name="Yamashiro T."/>
            <person name="Shiraishi A."/>
            <person name="Satake H."/>
            <person name="Nakayama K."/>
        </authorList>
    </citation>
    <scope>NUCLEOTIDE SEQUENCE</scope>
</reference>
<dbReference type="EMBL" id="BKCJ011427477">
    <property type="protein sequence ID" value="GFD32729.1"/>
    <property type="molecule type" value="Genomic_DNA"/>
</dbReference>
<dbReference type="AlphaFoldDB" id="A0A699VFE5"/>
<protein>
    <submittedName>
        <fullName evidence="2">Uncharacterized protein</fullName>
    </submittedName>
</protein>
<feature type="non-terminal residue" evidence="2">
    <location>
        <position position="1"/>
    </location>
</feature>
<accession>A0A699VFE5</accession>
<proteinExistence type="predicted"/>
<comment type="caution">
    <text evidence="2">The sequence shown here is derived from an EMBL/GenBank/DDBJ whole genome shotgun (WGS) entry which is preliminary data.</text>
</comment>